<dbReference type="InterPro" id="IPR016181">
    <property type="entry name" value="Acyl_CoA_acyltransferase"/>
</dbReference>
<reference evidence="5" key="1">
    <citation type="submission" date="2024-07" db="EMBL/GenBank/DDBJ databases">
        <title>Complete genome sequence of Verrucomicrobiaceae bacterium NT6N.</title>
        <authorList>
            <person name="Huang C."/>
            <person name="Takami H."/>
            <person name="Hamasaki K."/>
        </authorList>
    </citation>
    <scope>NUCLEOTIDE SEQUENCE</scope>
    <source>
        <strain evidence="5">NT6N</strain>
    </source>
</reference>
<sequence length="376" mass="40822">MVRIRGSLSFLSKHAAPRCIDPTLFTIKTHHSNSVSWGDVRGLLQYVPQFRGKVFVIVVDAPESALAETMLDLLSLQNIGVRLVIGSTVHSTDDLLDRAAEVELKYSQTVFTSNEDEVSAALLRGQAVVADFHGADPFSEEIANLATSLSARKLVLLHGPGSIPAQGAVRATEVGEDQSELLVAAATACKGGIPRVHILDGSVPAVLLNELFSNEGVGTMVYADSYRVIRPLREEDIVELLGMISRSVRNSTLVPRGYADIEKHIGDYSVMDIDGNVVGSVALHRYADQDCAEVACLYVKQAHEGLGYGPELVHHAENQARGYGLGSVFALTNRAAEFFQHQLGYSEQEINSIPTTRREQLLASGRNSRVFSRSLD</sequence>
<name>A0AAT9FRW5_9BACT</name>
<keyword evidence="2" id="KW-0808">Transferase</keyword>
<evidence type="ECO:0000259" key="4">
    <source>
        <dbReference type="PROSITE" id="PS51186"/>
    </source>
</evidence>
<proteinExistence type="predicted"/>
<dbReference type="InterPro" id="IPR000182">
    <property type="entry name" value="GNAT_dom"/>
</dbReference>
<dbReference type="PANTHER" id="PTHR30602:SF12">
    <property type="entry name" value="AMINO-ACID ACETYLTRANSFERASE NAGS1, CHLOROPLASTIC-RELATED"/>
    <property type="match status" value="1"/>
</dbReference>
<evidence type="ECO:0000313" key="5">
    <source>
        <dbReference type="EMBL" id="BDS08742.1"/>
    </source>
</evidence>
<keyword evidence="3" id="KW-0012">Acyltransferase</keyword>
<dbReference type="GO" id="GO:0004042">
    <property type="term" value="F:L-glutamate N-acetyltransferase activity"/>
    <property type="evidence" value="ECO:0007669"/>
    <property type="project" value="InterPro"/>
</dbReference>
<dbReference type="Gene3D" id="3.40.630.30">
    <property type="match status" value="1"/>
</dbReference>
<dbReference type="Pfam" id="PF00583">
    <property type="entry name" value="Acetyltransf_1"/>
    <property type="match status" value="1"/>
</dbReference>
<comment type="pathway">
    <text evidence="1">Amino-acid biosynthesis; L-arginine biosynthesis.</text>
</comment>
<accession>A0AAT9FRW5</accession>
<gene>
    <name evidence="5" type="ORF">NT6N_37820</name>
</gene>
<dbReference type="Gene3D" id="3.40.1160.10">
    <property type="entry name" value="Acetylglutamate kinase-like"/>
    <property type="match status" value="1"/>
</dbReference>
<dbReference type="AlphaFoldDB" id="A0AAT9FRW5"/>
<dbReference type="PANTHER" id="PTHR30602">
    <property type="entry name" value="AMINO-ACID ACETYLTRANSFERASE"/>
    <property type="match status" value="1"/>
</dbReference>
<organism evidence="5">
    <name type="scientific">Oceaniferula spumae</name>
    <dbReference type="NCBI Taxonomy" id="2979115"/>
    <lineage>
        <taxon>Bacteria</taxon>
        <taxon>Pseudomonadati</taxon>
        <taxon>Verrucomicrobiota</taxon>
        <taxon>Verrucomicrobiia</taxon>
        <taxon>Verrucomicrobiales</taxon>
        <taxon>Verrucomicrobiaceae</taxon>
        <taxon>Oceaniferula</taxon>
    </lineage>
</organism>
<dbReference type="PIRSF" id="PIRSF000423">
    <property type="entry name" value="ArgA"/>
    <property type="match status" value="1"/>
</dbReference>
<feature type="domain" description="N-acetyltransferase" evidence="4">
    <location>
        <begin position="227"/>
        <end position="376"/>
    </location>
</feature>
<dbReference type="PROSITE" id="PS51186">
    <property type="entry name" value="GNAT"/>
    <property type="match status" value="1"/>
</dbReference>
<dbReference type="EMBL" id="AP026866">
    <property type="protein sequence ID" value="BDS08742.1"/>
    <property type="molecule type" value="Genomic_DNA"/>
</dbReference>
<dbReference type="SUPFAM" id="SSF53633">
    <property type="entry name" value="Carbamate kinase-like"/>
    <property type="match status" value="1"/>
</dbReference>
<dbReference type="InterPro" id="IPR036393">
    <property type="entry name" value="AceGlu_kinase-like_sf"/>
</dbReference>
<dbReference type="GO" id="GO:0006526">
    <property type="term" value="P:L-arginine biosynthetic process"/>
    <property type="evidence" value="ECO:0007669"/>
    <property type="project" value="InterPro"/>
</dbReference>
<dbReference type="SUPFAM" id="SSF55729">
    <property type="entry name" value="Acyl-CoA N-acyltransferases (Nat)"/>
    <property type="match status" value="1"/>
</dbReference>
<dbReference type="KEGG" id="osu:NT6N_37820"/>
<dbReference type="GO" id="GO:0005737">
    <property type="term" value="C:cytoplasm"/>
    <property type="evidence" value="ECO:0007669"/>
    <property type="project" value="InterPro"/>
</dbReference>
<protein>
    <recommendedName>
        <fullName evidence="4">N-acetyltransferase domain-containing protein</fullName>
    </recommendedName>
</protein>
<dbReference type="CDD" id="cd04301">
    <property type="entry name" value="NAT_SF"/>
    <property type="match status" value="1"/>
</dbReference>
<evidence type="ECO:0000256" key="2">
    <source>
        <dbReference type="ARBA" id="ARBA00022679"/>
    </source>
</evidence>
<evidence type="ECO:0000256" key="3">
    <source>
        <dbReference type="ARBA" id="ARBA00023315"/>
    </source>
</evidence>
<dbReference type="InterPro" id="IPR010167">
    <property type="entry name" value="NH2A_AcTrfase"/>
</dbReference>
<evidence type="ECO:0000256" key="1">
    <source>
        <dbReference type="ARBA" id="ARBA00004730"/>
    </source>
</evidence>